<gene>
    <name evidence="3" type="primary">gb28242</name>
    <name evidence="3" type="ORF">PR202_gb28242</name>
</gene>
<feature type="compositionally biased region" description="Low complexity" evidence="1">
    <location>
        <begin position="38"/>
        <end position="47"/>
    </location>
</feature>
<accession>A0AAV5FWJ3</accession>
<name>A0AAV5FWJ3_ELECO</name>
<organism evidence="3 4">
    <name type="scientific">Eleusine coracana subsp. coracana</name>
    <dbReference type="NCBI Taxonomy" id="191504"/>
    <lineage>
        <taxon>Eukaryota</taxon>
        <taxon>Viridiplantae</taxon>
        <taxon>Streptophyta</taxon>
        <taxon>Embryophyta</taxon>
        <taxon>Tracheophyta</taxon>
        <taxon>Spermatophyta</taxon>
        <taxon>Magnoliopsida</taxon>
        <taxon>Liliopsida</taxon>
        <taxon>Poales</taxon>
        <taxon>Poaceae</taxon>
        <taxon>PACMAD clade</taxon>
        <taxon>Chloridoideae</taxon>
        <taxon>Cynodonteae</taxon>
        <taxon>Eleusininae</taxon>
        <taxon>Eleusine</taxon>
    </lineage>
</organism>
<keyword evidence="4" id="KW-1185">Reference proteome</keyword>
<evidence type="ECO:0000256" key="1">
    <source>
        <dbReference type="SAM" id="MobiDB-lite"/>
    </source>
</evidence>
<dbReference type="PANTHER" id="PTHR31681:SF98">
    <property type="entry name" value="OS06G0683000 PROTEIN"/>
    <property type="match status" value="1"/>
</dbReference>
<dbReference type="EMBL" id="BQKI01000097">
    <property type="protein sequence ID" value="GJN39143.1"/>
    <property type="molecule type" value="Genomic_DNA"/>
</dbReference>
<feature type="domain" description="C2H2-type" evidence="2">
    <location>
        <begin position="186"/>
        <end position="207"/>
    </location>
</feature>
<dbReference type="SUPFAM" id="SSF56399">
    <property type="entry name" value="ADP-ribosylation"/>
    <property type="match status" value="1"/>
</dbReference>
<reference evidence="3" key="1">
    <citation type="journal article" date="2018" name="DNA Res.">
        <title>Multiple hybrid de novo genome assembly of finger millet, an orphan allotetraploid crop.</title>
        <authorList>
            <person name="Hatakeyama M."/>
            <person name="Aluri S."/>
            <person name="Balachadran M.T."/>
            <person name="Sivarajan S.R."/>
            <person name="Patrignani A."/>
            <person name="Gruter S."/>
            <person name="Poveda L."/>
            <person name="Shimizu-Inatsugi R."/>
            <person name="Baeten J."/>
            <person name="Francoijs K.J."/>
            <person name="Nataraja K.N."/>
            <person name="Reddy Y.A.N."/>
            <person name="Phadnis S."/>
            <person name="Ravikumar R.L."/>
            <person name="Schlapbach R."/>
            <person name="Sreeman S.M."/>
            <person name="Shimizu K.K."/>
        </authorList>
    </citation>
    <scope>NUCLEOTIDE SEQUENCE</scope>
</reference>
<evidence type="ECO:0000313" key="3">
    <source>
        <dbReference type="EMBL" id="GJN39143.1"/>
    </source>
</evidence>
<evidence type="ECO:0000259" key="2">
    <source>
        <dbReference type="PROSITE" id="PS00028"/>
    </source>
</evidence>
<comment type="caution">
    <text evidence="3">The sequence shown here is derived from an EMBL/GenBank/DDBJ whole genome shotgun (WGS) entry which is preliminary data.</text>
</comment>
<feature type="region of interest" description="Disordered" evidence="1">
    <location>
        <begin position="109"/>
        <end position="133"/>
    </location>
</feature>
<dbReference type="InterPro" id="IPR013087">
    <property type="entry name" value="Znf_C2H2_type"/>
</dbReference>
<dbReference type="PANTHER" id="PTHR31681">
    <property type="entry name" value="C2H2-LIKE ZINC FINGER PROTEIN"/>
    <property type="match status" value="1"/>
</dbReference>
<proteinExistence type="predicted"/>
<dbReference type="Gene3D" id="3.90.228.10">
    <property type="match status" value="1"/>
</dbReference>
<dbReference type="AlphaFoldDB" id="A0AAV5FWJ3"/>
<dbReference type="PROSITE" id="PS00028">
    <property type="entry name" value="ZINC_FINGER_C2H2_1"/>
    <property type="match status" value="1"/>
</dbReference>
<protein>
    <recommendedName>
        <fullName evidence="2">C2H2-type domain-containing protein</fullName>
    </recommendedName>
</protein>
<sequence length="425" mass="45983">MPAVWWTALKKSLNCKSKASCDDVIKRDDDDSRGNGNGSASRRSLKKSLFPLSPSSSLLRRSGCSRTISNLRDAIRSSNQQQHHEGCASPRSIGSSDVQTHDALLVAARGSASGRDLRTPPPPGHGWSPFQHSPLLMRCSTTPLSQRKSPRALSPLRREGFAAAGDDAGDRSPAPARASFEIGLRCRRCGGRVANEDALEWHHLANHAVSEVAEDDSARGVVEIICMAGWPKPEAALDRVERIVKIHSLERRVARYEEFRSAVMARAAQLQKKHPRCIADGNELLHFHATTVSCSLGAGGLCTSGRCDVCRIIRHGFSVVTTTREDGGGGGVFTTSTSRRALECVVQDEGEEEDAGKGSVKRALLVCRVIAGRIHRPMENLQDVAAAQTGFDSFAGKVGADSTVEELYLLNPRALLPCYVVIYKS</sequence>
<evidence type="ECO:0000313" key="4">
    <source>
        <dbReference type="Proteomes" id="UP001054889"/>
    </source>
</evidence>
<feature type="compositionally biased region" description="Basic and acidic residues" evidence="1">
    <location>
        <begin position="24"/>
        <end position="33"/>
    </location>
</feature>
<dbReference type="Proteomes" id="UP001054889">
    <property type="component" value="Unassembled WGS sequence"/>
</dbReference>
<reference evidence="3" key="2">
    <citation type="submission" date="2021-12" db="EMBL/GenBank/DDBJ databases">
        <title>Resequencing data analysis of finger millet.</title>
        <authorList>
            <person name="Hatakeyama M."/>
            <person name="Aluri S."/>
            <person name="Balachadran M.T."/>
            <person name="Sivarajan S.R."/>
            <person name="Poveda L."/>
            <person name="Shimizu-Inatsugi R."/>
            <person name="Schlapbach R."/>
            <person name="Sreeman S.M."/>
            <person name="Shimizu K.K."/>
        </authorList>
    </citation>
    <scope>NUCLEOTIDE SEQUENCE</scope>
</reference>
<feature type="region of interest" description="Disordered" evidence="1">
    <location>
        <begin position="76"/>
        <end position="95"/>
    </location>
</feature>
<feature type="region of interest" description="Disordered" evidence="1">
    <location>
        <begin position="24"/>
        <end position="47"/>
    </location>
</feature>